<evidence type="ECO:0000256" key="15">
    <source>
        <dbReference type="ARBA" id="ARBA00023209"/>
    </source>
</evidence>
<gene>
    <name evidence="19" type="ORF">HNQ86_000399</name>
</gene>
<comment type="pathway">
    <text evidence="3">Phospholipid metabolism; CDP-diacylglycerol degradation; phosphatidate from CDP-diacylglycerol: step 1/1.</text>
</comment>
<name>A0A841KM52_9GAMM</name>
<keyword evidence="8" id="KW-1003">Cell membrane</keyword>
<evidence type="ECO:0000256" key="1">
    <source>
        <dbReference type="ARBA" id="ARBA00001007"/>
    </source>
</evidence>
<proteinExistence type="inferred from homology"/>
<evidence type="ECO:0000256" key="11">
    <source>
        <dbReference type="ARBA" id="ARBA00022801"/>
    </source>
</evidence>
<evidence type="ECO:0000256" key="2">
    <source>
        <dbReference type="ARBA" id="ARBA00004162"/>
    </source>
</evidence>
<keyword evidence="14" id="KW-0472">Membrane</keyword>
<dbReference type="InterPro" id="IPR003763">
    <property type="entry name" value="CDP-diacylglyc_Pase"/>
</dbReference>
<accession>A0A841KM52</accession>
<evidence type="ECO:0000256" key="8">
    <source>
        <dbReference type="ARBA" id="ARBA00022475"/>
    </source>
</evidence>
<dbReference type="EC" id="3.6.1.26" evidence="6"/>
<evidence type="ECO:0000313" key="20">
    <source>
        <dbReference type="Proteomes" id="UP000560000"/>
    </source>
</evidence>
<keyword evidence="12" id="KW-1133">Transmembrane helix</keyword>
<dbReference type="Gene3D" id="3.30.428.30">
    <property type="entry name" value="HIT family - CDH-like"/>
    <property type="match status" value="1"/>
</dbReference>
<organism evidence="19 20">
    <name type="scientific">Oleiagrimonas soli</name>
    <dbReference type="NCBI Taxonomy" id="1543381"/>
    <lineage>
        <taxon>Bacteria</taxon>
        <taxon>Pseudomonadati</taxon>
        <taxon>Pseudomonadota</taxon>
        <taxon>Gammaproteobacteria</taxon>
        <taxon>Lysobacterales</taxon>
        <taxon>Rhodanobacteraceae</taxon>
        <taxon>Oleiagrimonas</taxon>
    </lineage>
</organism>
<comment type="caution">
    <text evidence="19">The sequence shown here is derived from an EMBL/GenBank/DDBJ whole genome shotgun (WGS) entry which is preliminary data.</text>
</comment>
<keyword evidence="9" id="KW-0444">Lipid biosynthesis</keyword>
<reference evidence="19 20" key="1">
    <citation type="submission" date="2020-08" db="EMBL/GenBank/DDBJ databases">
        <title>Genomic Encyclopedia of Type Strains, Phase IV (KMG-IV): sequencing the most valuable type-strain genomes for metagenomic binning, comparative biology and taxonomic classification.</title>
        <authorList>
            <person name="Goeker M."/>
        </authorList>
    </citation>
    <scope>NUCLEOTIDE SEQUENCE [LARGE SCALE GENOMIC DNA]</scope>
    <source>
        <strain evidence="19 20">DSM 107085</strain>
    </source>
</reference>
<evidence type="ECO:0000256" key="5">
    <source>
        <dbReference type="ARBA" id="ARBA00006435"/>
    </source>
</evidence>
<evidence type="ECO:0000256" key="13">
    <source>
        <dbReference type="ARBA" id="ARBA00023098"/>
    </source>
</evidence>
<evidence type="ECO:0000313" key="19">
    <source>
        <dbReference type="EMBL" id="MBB6183054.1"/>
    </source>
</evidence>
<dbReference type="GO" id="GO:0046342">
    <property type="term" value="P:CDP-diacylglycerol catabolic process"/>
    <property type="evidence" value="ECO:0007669"/>
    <property type="project" value="UniProtKB-UniPathway"/>
</dbReference>
<dbReference type="PROSITE" id="PS51257">
    <property type="entry name" value="PROKAR_LIPOPROTEIN"/>
    <property type="match status" value="1"/>
</dbReference>
<dbReference type="Pfam" id="PF02611">
    <property type="entry name" value="CDH"/>
    <property type="match status" value="1"/>
</dbReference>
<evidence type="ECO:0000256" key="16">
    <source>
        <dbReference type="ARBA" id="ARBA00023264"/>
    </source>
</evidence>
<keyword evidence="10" id="KW-0812">Transmembrane</keyword>
<keyword evidence="15" id="KW-0594">Phospholipid biosynthesis</keyword>
<evidence type="ECO:0000256" key="18">
    <source>
        <dbReference type="ARBA" id="ARBA00032892"/>
    </source>
</evidence>
<evidence type="ECO:0000256" key="6">
    <source>
        <dbReference type="ARBA" id="ARBA00012375"/>
    </source>
</evidence>
<dbReference type="OrthoDB" id="481399at2"/>
<comment type="catalytic activity">
    <reaction evidence="1">
        <text>a CDP-1,2-diacyl-sn-glycerol + H2O = a 1,2-diacyl-sn-glycero-3-phosphate + CMP + 2 H(+)</text>
        <dbReference type="Rhea" id="RHEA:15221"/>
        <dbReference type="ChEBI" id="CHEBI:15377"/>
        <dbReference type="ChEBI" id="CHEBI:15378"/>
        <dbReference type="ChEBI" id="CHEBI:58332"/>
        <dbReference type="ChEBI" id="CHEBI:58608"/>
        <dbReference type="ChEBI" id="CHEBI:60377"/>
        <dbReference type="EC" id="3.6.1.26"/>
    </reaction>
</comment>
<evidence type="ECO:0000256" key="14">
    <source>
        <dbReference type="ARBA" id="ARBA00023136"/>
    </source>
</evidence>
<dbReference type="PIRSF" id="PIRSF001273">
    <property type="entry name" value="CDH"/>
    <property type="match status" value="1"/>
</dbReference>
<comment type="subcellular location">
    <subcellularLocation>
        <location evidence="2">Cell membrane</location>
        <topology evidence="2">Single-pass membrane protein</topology>
    </subcellularLocation>
</comment>
<evidence type="ECO:0000256" key="12">
    <source>
        <dbReference type="ARBA" id="ARBA00022989"/>
    </source>
</evidence>
<protein>
    <recommendedName>
        <fullName evidence="7">CDP-diacylglycerol pyrophosphatase</fullName>
        <ecNumber evidence="6">3.6.1.26</ecNumber>
    </recommendedName>
    <alternativeName>
        <fullName evidence="17">CDP-diacylglycerol phosphatidylhydrolase</fullName>
    </alternativeName>
    <alternativeName>
        <fullName evidence="18">CDP-diglyceride hydrolase</fullName>
    </alternativeName>
</protein>
<comment type="similarity">
    <text evidence="5">Belongs to the Cdh family.</text>
</comment>
<keyword evidence="13" id="KW-0443">Lipid metabolism</keyword>
<evidence type="ECO:0000256" key="10">
    <source>
        <dbReference type="ARBA" id="ARBA00022692"/>
    </source>
</evidence>
<dbReference type="GO" id="GO:0008654">
    <property type="term" value="P:phospholipid biosynthetic process"/>
    <property type="evidence" value="ECO:0007669"/>
    <property type="project" value="UniProtKB-KW"/>
</dbReference>
<sequence>MHRSSDSDPGRSLSRRALAFAALATVLLAACSTPPERMAKAAAPRENPDILWHFVHDQCTPAASQGRYPPAPCVEVTSAQHPDRGYAVFKDRTGAHQYLVLPLARIPGIESPLLLRPDAPNYLADAWTARMYTEAALHRTVPREDIALVVNSAHGRSQNQLHIHVDCVKPTVRAALRQALPQLTTRWTTLPMRLPDAQGDRYIARWVGGAQLSINPFKSLAQFLRDPAQMQWHSLVVVGAQRADGQPGFVLLSTRANAEGSHGNSDDLHDRSCAVAFEPDRG</sequence>
<evidence type="ECO:0000256" key="17">
    <source>
        <dbReference type="ARBA" id="ARBA00032888"/>
    </source>
</evidence>
<comment type="pathway">
    <text evidence="4">Lipid metabolism.</text>
</comment>
<dbReference type="Proteomes" id="UP000560000">
    <property type="component" value="Unassembled WGS sequence"/>
</dbReference>
<evidence type="ECO:0000256" key="7">
    <source>
        <dbReference type="ARBA" id="ARBA00019608"/>
    </source>
</evidence>
<dbReference type="InterPro" id="IPR036265">
    <property type="entry name" value="HIT-like_sf"/>
</dbReference>
<evidence type="ECO:0000256" key="4">
    <source>
        <dbReference type="ARBA" id="ARBA00005189"/>
    </source>
</evidence>
<dbReference type="AlphaFoldDB" id="A0A841KM52"/>
<dbReference type="UniPathway" id="UPA00609">
    <property type="reaction ID" value="UER00664"/>
</dbReference>
<dbReference type="EMBL" id="JACHET010000001">
    <property type="protein sequence ID" value="MBB6183054.1"/>
    <property type="molecule type" value="Genomic_DNA"/>
</dbReference>
<dbReference type="GO" id="GO:0005886">
    <property type="term" value="C:plasma membrane"/>
    <property type="evidence" value="ECO:0007669"/>
    <property type="project" value="UniProtKB-SubCell"/>
</dbReference>
<dbReference type="RefSeq" id="WP_161782339.1">
    <property type="nucleotide sequence ID" value="NZ_JACHET010000001.1"/>
</dbReference>
<dbReference type="GO" id="GO:0008715">
    <property type="term" value="F:CDP-diacylglycerol diphosphatase activity"/>
    <property type="evidence" value="ECO:0007669"/>
    <property type="project" value="UniProtKB-EC"/>
</dbReference>
<keyword evidence="16" id="KW-1208">Phospholipid metabolism</keyword>
<dbReference type="SUPFAM" id="SSF54197">
    <property type="entry name" value="HIT-like"/>
    <property type="match status" value="1"/>
</dbReference>
<evidence type="ECO:0000256" key="3">
    <source>
        <dbReference type="ARBA" id="ARBA00004927"/>
    </source>
</evidence>
<keyword evidence="11 19" id="KW-0378">Hydrolase</keyword>
<evidence type="ECO:0000256" key="9">
    <source>
        <dbReference type="ARBA" id="ARBA00022516"/>
    </source>
</evidence>